<accession>A0ABU3GX07</accession>
<dbReference type="RefSeq" id="WP_311951625.1">
    <property type="nucleotide sequence ID" value="NZ_JAVLVU010000001.1"/>
</dbReference>
<reference evidence="2" key="1">
    <citation type="submission" date="2023-07" db="EMBL/GenBank/DDBJ databases">
        <title>Functional and genomic diversity of the sorghum phyllosphere microbiome.</title>
        <authorList>
            <person name="Shade A."/>
        </authorList>
    </citation>
    <scope>NUCLEOTIDE SEQUENCE [LARGE SCALE GENOMIC DNA]</scope>
    <source>
        <strain evidence="2">SORGH_AS_0422</strain>
    </source>
</reference>
<dbReference type="Proteomes" id="UP001258315">
    <property type="component" value="Unassembled WGS sequence"/>
</dbReference>
<evidence type="ECO:0000313" key="2">
    <source>
        <dbReference type="Proteomes" id="UP001258315"/>
    </source>
</evidence>
<gene>
    <name evidence="1" type="ORF">QE417_003366</name>
</gene>
<keyword evidence="2" id="KW-1185">Reference proteome</keyword>
<organism evidence="1 2">
    <name type="scientific">Mucilaginibacter terrae</name>
    <dbReference type="NCBI Taxonomy" id="1955052"/>
    <lineage>
        <taxon>Bacteria</taxon>
        <taxon>Pseudomonadati</taxon>
        <taxon>Bacteroidota</taxon>
        <taxon>Sphingobacteriia</taxon>
        <taxon>Sphingobacteriales</taxon>
        <taxon>Sphingobacteriaceae</taxon>
        <taxon>Mucilaginibacter</taxon>
    </lineage>
</organism>
<proteinExistence type="predicted"/>
<sequence>MSNDLSNILTWQKHFGLLPIQLRPNSVVDDSFIMLNGGHGDFCLNTRCEDNNYDFHSSAWSSNTKNFIAISDKSIKIYNWKKEKPEELSKGKVENNF</sequence>
<evidence type="ECO:0008006" key="3">
    <source>
        <dbReference type="Google" id="ProtNLM"/>
    </source>
</evidence>
<dbReference type="EMBL" id="JAVLVU010000001">
    <property type="protein sequence ID" value="MDT3404294.1"/>
    <property type="molecule type" value="Genomic_DNA"/>
</dbReference>
<name>A0ABU3GX07_9SPHI</name>
<comment type="caution">
    <text evidence="1">The sequence shown here is derived from an EMBL/GenBank/DDBJ whole genome shotgun (WGS) entry which is preliminary data.</text>
</comment>
<evidence type="ECO:0000313" key="1">
    <source>
        <dbReference type="EMBL" id="MDT3404294.1"/>
    </source>
</evidence>
<protein>
    <recommendedName>
        <fullName evidence="3">WD40 repeat domain-containing protein</fullName>
    </recommendedName>
</protein>